<keyword evidence="2" id="KW-1185">Reference proteome</keyword>
<proteinExistence type="predicted"/>
<name>A0A2H4IAZ8_9CAUD</name>
<dbReference type="Proteomes" id="UP000240568">
    <property type="component" value="Segment"/>
</dbReference>
<organism evidence="1 2">
    <name type="scientific">Erwinia phage vB_EamM_Y3</name>
    <dbReference type="NCBI Taxonomy" id="1983553"/>
    <lineage>
        <taxon>Viruses</taxon>
        <taxon>Duplodnaviria</taxon>
        <taxon>Heunggongvirae</taxon>
        <taxon>Uroviricota</taxon>
        <taxon>Caudoviricetes</taxon>
        <taxon>Sasquatchvirus</taxon>
        <taxon>Sasquatchvirus Y3</taxon>
    </lineage>
</organism>
<sequence>MFDGRMPTSKEGFAEVFNSRSLADLYNKSLGLVRSPVTGIENGNVIALQLQSQYIPKGVSYYGTIGTALLPVTQLMPRTIQSNAQSDRNISFLTSSGTVNLTHARTGYGDYVIEFDAAVTITHIKYMGTVSGGSYQLVRIAEDNTETATTLGTVLAGEANCYPITSPVASKKYRLKSVGGANSVDAAFVLLSSVDQAPSTPQTQPTWAALAHTNTRTHGDIDYSDEIMFAADACGVAGPFKIVGNIVPNKLTRVYCPKLRFTQRSGS</sequence>
<accession>A0A2H4IAZ8</accession>
<evidence type="ECO:0000313" key="1">
    <source>
        <dbReference type="EMBL" id="ARW58726.1"/>
    </source>
</evidence>
<reference evidence="1 2" key="1">
    <citation type="submission" date="2017-04" db="EMBL/GenBank/DDBJ databases">
        <authorList>
            <person name="Afonso C.L."/>
            <person name="Miller P.J."/>
            <person name="Scott M.A."/>
            <person name="Spackman E."/>
            <person name="Goraichik I."/>
            <person name="Dimitrov K.M."/>
            <person name="Suarez D.L."/>
            <person name="Swayne D.E."/>
        </authorList>
    </citation>
    <scope>NUCLEOTIDE SEQUENCE [LARGE SCALE GENOMIC DNA]</scope>
</reference>
<evidence type="ECO:0000313" key="2">
    <source>
        <dbReference type="Proteomes" id="UP000240568"/>
    </source>
</evidence>
<dbReference type="EMBL" id="KY984068">
    <property type="protein sequence ID" value="ARW58726.1"/>
    <property type="molecule type" value="Genomic_DNA"/>
</dbReference>
<gene>
    <name evidence="1" type="ORF">Y3_086</name>
</gene>
<protein>
    <submittedName>
        <fullName evidence="1">Uncharacterized protein</fullName>
    </submittedName>
</protein>